<organism evidence="2 3">
    <name type="scientific">Periconia digitata</name>
    <dbReference type="NCBI Taxonomy" id="1303443"/>
    <lineage>
        <taxon>Eukaryota</taxon>
        <taxon>Fungi</taxon>
        <taxon>Dikarya</taxon>
        <taxon>Ascomycota</taxon>
        <taxon>Pezizomycotina</taxon>
        <taxon>Dothideomycetes</taxon>
        <taxon>Pleosporomycetidae</taxon>
        <taxon>Pleosporales</taxon>
        <taxon>Massarineae</taxon>
        <taxon>Periconiaceae</taxon>
        <taxon>Periconia</taxon>
    </lineage>
</organism>
<sequence>MVSNSQTRRAEKKTKWDYDVEGMKVTVDMNAPKPQGNEKPSPEDQASKAIVVVLDKQTDAGEDGEPDFIWQTWPDNYKRDKRVPYEGCLNLNSLDNSITLVQVWGGCCAFYDDHDCKKKMFTQTNRENGQLRGDHNDAVSSFWCTFDENCSGSPQ</sequence>
<evidence type="ECO:0000313" key="3">
    <source>
        <dbReference type="Proteomes" id="UP001152607"/>
    </source>
</evidence>
<protein>
    <submittedName>
        <fullName evidence="2">Uncharacterized protein</fullName>
    </submittedName>
</protein>
<dbReference type="EMBL" id="CAOQHR010000011">
    <property type="protein sequence ID" value="CAI6340909.1"/>
    <property type="molecule type" value="Genomic_DNA"/>
</dbReference>
<dbReference type="AlphaFoldDB" id="A0A9W4XQU7"/>
<keyword evidence="3" id="KW-1185">Reference proteome</keyword>
<comment type="caution">
    <text evidence="2">The sequence shown here is derived from an EMBL/GenBank/DDBJ whole genome shotgun (WGS) entry which is preliminary data.</text>
</comment>
<gene>
    <name evidence="2" type="ORF">PDIGIT_LOCUS14095</name>
</gene>
<evidence type="ECO:0000313" key="2">
    <source>
        <dbReference type="EMBL" id="CAI6340909.1"/>
    </source>
</evidence>
<name>A0A9W4XQU7_9PLEO</name>
<evidence type="ECO:0000256" key="1">
    <source>
        <dbReference type="SAM" id="MobiDB-lite"/>
    </source>
</evidence>
<feature type="region of interest" description="Disordered" evidence="1">
    <location>
        <begin position="27"/>
        <end position="47"/>
    </location>
</feature>
<accession>A0A9W4XQU7</accession>
<reference evidence="2" key="1">
    <citation type="submission" date="2023-01" db="EMBL/GenBank/DDBJ databases">
        <authorList>
            <person name="Van Ghelder C."/>
            <person name="Rancurel C."/>
        </authorList>
    </citation>
    <scope>NUCLEOTIDE SEQUENCE</scope>
    <source>
        <strain evidence="2">CNCM I-4278</strain>
    </source>
</reference>
<dbReference type="Proteomes" id="UP001152607">
    <property type="component" value="Unassembled WGS sequence"/>
</dbReference>
<dbReference type="OrthoDB" id="3791212at2759"/>
<proteinExistence type="predicted"/>